<keyword evidence="1" id="KW-0472">Membrane</keyword>
<evidence type="ECO:0000256" key="1">
    <source>
        <dbReference type="SAM" id="Phobius"/>
    </source>
</evidence>
<keyword evidence="1" id="KW-0812">Transmembrane</keyword>
<keyword evidence="1" id="KW-1133">Transmembrane helix</keyword>
<organism evidence="2 3">
    <name type="scientific">Variovorax soli</name>
    <dbReference type="NCBI Taxonomy" id="376815"/>
    <lineage>
        <taxon>Bacteria</taxon>
        <taxon>Pseudomonadati</taxon>
        <taxon>Pseudomonadota</taxon>
        <taxon>Betaproteobacteria</taxon>
        <taxon>Burkholderiales</taxon>
        <taxon>Comamonadaceae</taxon>
        <taxon>Variovorax</taxon>
    </lineage>
</organism>
<dbReference type="Proteomes" id="UP001184230">
    <property type="component" value="Unassembled WGS sequence"/>
</dbReference>
<evidence type="ECO:0000313" key="2">
    <source>
        <dbReference type="EMBL" id="MDR6537209.1"/>
    </source>
</evidence>
<accession>A0ABU1NFH5</accession>
<dbReference type="EMBL" id="JAVDRF010000005">
    <property type="protein sequence ID" value="MDR6537209.1"/>
    <property type="molecule type" value="Genomic_DNA"/>
</dbReference>
<name>A0ABU1NFH5_9BURK</name>
<dbReference type="RefSeq" id="WP_309902903.1">
    <property type="nucleotide sequence ID" value="NZ_JAVDRF010000005.1"/>
</dbReference>
<comment type="caution">
    <text evidence="2">The sequence shown here is derived from an EMBL/GenBank/DDBJ whole genome shotgun (WGS) entry which is preliminary data.</text>
</comment>
<protein>
    <submittedName>
        <fullName evidence="2">Uncharacterized protein</fullName>
    </submittedName>
</protein>
<gene>
    <name evidence="2" type="ORF">J2739_002982</name>
</gene>
<evidence type="ECO:0000313" key="3">
    <source>
        <dbReference type="Proteomes" id="UP001184230"/>
    </source>
</evidence>
<feature type="transmembrane region" description="Helical" evidence="1">
    <location>
        <begin position="30"/>
        <end position="51"/>
    </location>
</feature>
<reference evidence="2 3" key="1">
    <citation type="submission" date="2023-07" db="EMBL/GenBank/DDBJ databases">
        <title>Sorghum-associated microbial communities from plants grown in Nebraska, USA.</title>
        <authorList>
            <person name="Schachtman D."/>
        </authorList>
    </citation>
    <scope>NUCLEOTIDE SEQUENCE [LARGE SCALE GENOMIC DNA]</scope>
    <source>
        <strain evidence="2 3">DS1781</strain>
    </source>
</reference>
<sequence>MTSGGFNGKGGLTPPCLHKMQCRCFAKMSIILLLFLLDSWIVSAGAAQITLRSSSIFVNGRLVRGDFDYFENLMKQDHNVSHVVFEDCFGGYVDEGVKIGELIRLKRLSTIAKGQVQSSCAYAFLAGISRKFDSSFGVHLILLHATSNENAEKDIAAQANVALIPYLKILSSERLTSEILSLVRQSTLPFQGVVFVRENWIVVNTEKVAYCDGLERGNFKNCIVLPHVDALHLGVVTESK</sequence>
<keyword evidence="3" id="KW-1185">Reference proteome</keyword>
<proteinExistence type="predicted"/>